<sequence>MDLEVIHKIPDTPHATPIVLLHGAWHGAWCWDNGFVDQLVADGFEVFAPSLRGHGKSGGSARFATLGQYKADVASVIASIDRPPVVVGHSMGGLVTQRLIADTNVAGAVLLASVNYRGPWGVTVSTATQHPWLFVKSSATLSLGPLVSTHEQVRDMFFTTDTPDDLVAWTGERLMAESYVAYLDMFLGASPKKVSGVPILVLGGEADSIFPPSVVRKTAKAYGVEPEFFPGIGHDMMLDTGWETVADRIATWIGGLD</sequence>
<dbReference type="PRINTS" id="PR00111">
    <property type="entry name" value="ABHYDROLASE"/>
</dbReference>
<dbReference type="InterPro" id="IPR000073">
    <property type="entry name" value="AB_hydrolase_1"/>
</dbReference>
<feature type="domain" description="AB hydrolase-1" evidence="1">
    <location>
        <begin position="18"/>
        <end position="247"/>
    </location>
</feature>
<dbReference type="EMBL" id="UOEK01000469">
    <property type="protein sequence ID" value="VAW08518.1"/>
    <property type="molecule type" value="Genomic_DNA"/>
</dbReference>
<proteinExistence type="predicted"/>
<dbReference type="PANTHER" id="PTHR43194">
    <property type="entry name" value="HYDROLASE ALPHA/BETA FOLD FAMILY"/>
    <property type="match status" value="1"/>
</dbReference>
<organism evidence="2">
    <name type="scientific">hydrothermal vent metagenome</name>
    <dbReference type="NCBI Taxonomy" id="652676"/>
    <lineage>
        <taxon>unclassified sequences</taxon>
        <taxon>metagenomes</taxon>
        <taxon>ecological metagenomes</taxon>
    </lineage>
</organism>
<name>A0A3B0SSQ6_9ZZZZ</name>
<dbReference type="PANTHER" id="PTHR43194:SF2">
    <property type="entry name" value="PEROXISOMAL MEMBRANE PROTEIN LPX1"/>
    <property type="match status" value="1"/>
</dbReference>
<dbReference type="InterPro" id="IPR029058">
    <property type="entry name" value="AB_hydrolase_fold"/>
</dbReference>
<accession>A0A3B0SSQ6</accession>
<evidence type="ECO:0000259" key="1">
    <source>
        <dbReference type="Pfam" id="PF12697"/>
    </source>
</evidence>
<dbReference type="AlphaFoldDB" id="A0A3B0SSQ6"/>
<reference evidence="2" key="1">
    <citation type="submission" date="2018-06" db="EMBL/GenBank/DDBJ databases">
        <authorList>
            <person name="Zhirakovskaya E."/>
        </authorList>
    </citation>
    <scope>NUCLEOTIDE SEQUENCE</scope>
</reference>
<dbReference type="SUPFAM" id="SSF53474">
    <property type="entry name" value="alpha/beta-Hydrolases"/>
    <property type="match status" value="1"/>
</dbReference>
<gene>
    <name evidence="2" type="ORF">MNBD_ACTINO02-2996</name>
</gene>
<dbReference type="InterPro" id="IPR050228">
    <property type="entry name" value="Carboxylesterase_BioH"/>
</dbReference>
<dbReference type="Gene3D" id="3.40.50.1820">
    <property type="entry name" value="alpha/beta hydrolase"/>
    <property type="match status" value="1"/>
</dbReference>
<protein>
    <recommendedName>
        <fullName evidence="1">AB hydrolase-1 domain-containing protein</fullName>
    </recommendedName>
</protein>
<dbReference type="Pfam" id="PF12697">
    <property type="entry name" value="Abhydrolase_6"/>
    <property type="match status" value="1"/>
</dbReference>
<evidence type="ECO:0000313" key="2">
    <source>
        <dbReference type="EMBL" id="VAW08518.1"/>
    </source>
</evidence>